<keyword evidence="11" id="KW-1185">Reference proteome</keyword>
<dbReference type="GO" id="GO:0071555">
    <property type="term" value="P:cell wall organization"/>
    <property type="evidence" value="ECO:0007669"/>
    <property type="project" value="UniProtKB-KW"/>
</dbReference>
<dbReference type="SUPFAM" id="SSF51126">
    <property type="entry name" value="Pectin lyase-like"/>
    <property type="match status" value="1"/>
</dbReference>
<dbReference type="PANTHER" id="PTHR31375">
    <property type="match status" value="1"/>
</dbReference>
<keyword evidence="5 9" id="KW-0378">Hydrolase</keyword>
<dbReference type="InterPro" id="IPR012334">
    <property type="entry name" value="Pectin_lyas_fold"/>
</dbReference>
<evidence type="ECO:0000256" key="6">
    <source>
        <dbReference type="ARBA" id="ARBA00023295"/>
    </source>
</evidence>
<feature type="active site" evidence="8">
    <location>
        <position position="232"/>
    </location>
</feature>
<protein>
    <recommendedName>
        <fullName evidence="12">Pectate lyase superfamily protein domain-containing protein</fullName>
    </recommendedName>
</protein>
<keyword evidence="4" id="KW-0964">Secreted</keyword>
<dbReference type="Pfam" id="PF00295">
    <property type="entry name" value="Glyco_hydro_28"/>
    <property type="match status" value="1"/>
</dbReference>
<gene>
    <name evidence="10" type="ORF">F0562_006684</name>
</gene>
<dbReference type="InterPro" id="IPR011050">
    <property type="entry name" value="Pectin_lyase_fold/virulence"/>
</dbReference>
<dbReference type="GO" id="GO:0004650">
    <property type="term" value="F:polygalacturonase activity"/>
    <property type="evidence" value="ECO:0007669"/>
    <property type="project" value="InterPro"/>
</dbReference>
<organism evidence="10 11">
    <name type="scientific">Nyssa sinensis</name>
    <dbReference type="NCBI Taxonomy" id="561372"/>
    <lineage>
        <taxon>Eukaryota</taxon>
        <taxon>Viridiplantae</taxon>
        <taxon>Streptophyta</taxon>
        <taxon>Embryophyta</taxon>
        <taxon>Tracheophyta</taxon>
        <taxon>Spermatophyta</taxon>
        <taxon>Magnoliopsida</taxon>
        <taxon>eudicotyledons</taxon>
        <taxon>Gunneridae</taxon>
        <taxon>Pentapetalae</taxon>
        <taxon>asterids</taxon>
        <taxon>Cornales</taxon>
        <taxon>Nyssaceae</taxon>
        <taxon>Nyssa</taxon>
    </lineage>
</organism>
<dbReference type="SMART" id="SM00710">
    <property type="entry name" value="PbH1"/>
    <property type="match status" value="4"/>
</dbReference>
<dbReference type="InterPro" id="IPR000743">
    <property type="entry name" value="Glyco_hydro_28"/>
</dbReference>
<keyword evidence="6 9" id="KW-0326">Glycosidase</keyword>
<evidence type="ECO:0000256" key="8">
    <source>
        <dbReference type="PROSITE-ProRule" id="PRU10052"/>
    </source>
</evidence>
<dbReference type="InterPro" id="IPR006626">
    <property type="entry name" value="PbH1"/>
</dbReference>
<dbReference type="OrthoDB" id="187139at2759"/>
<comment type="similarity">
    <text evidence="2 9">Belongs to the glycosyl hydrolase 28 family.</text>
</comment>
<evidence type="ECO:0000256" key="1">
    <source>
        <dbReference type="ARBA" id="ARBA00004191"/>
    </source>
</evidence>
<keyword evidence="3" id="KW-0134">Cell wall</keyword>
<sequence>MSYSVPKNPSHCHRTCLMSINVVNFGAKPDGQSDSTQPFLQAWTAACNSMGPSTIYVPRGSFLIRPIVFSGPCRNTIQFQIDGTIVAPFNYRALGNSGFWILFIKVTRVSIHGGTLDARGAAFWACRMSGNNCPVGARSITFFWSNNIMISGLTSINSQIIHVAIDHCNNLMIQNMKIIAPSQSPNTDGIHVQYSNGVTITSTTIRTGDDCISIGPGTKNSWIERIGCGPGHGISVGSLGNSLIEEGVENVTVTRVVFTNTENGVRIKSWGRASSGYARNIVFRNIIVRNVANPIIIDQKYCPDNNCPHQVTT</sequence>
<dbReference type="Proteomes" id="UP000325577">
    <property type="component" value="Linkage Group LG2"/>
</dbReference>
<accession>A0A5J5APE9</accession>
<dbReference type="EMBL" id="CM018043">
    <property type="protein sequence ID" value="KAA8532174.1"/>
    <property type="molecule type" value="Genomic_DNA"/>
</dbReference>
<evidence type="ECO:0000256" key="4">
    <source>
        <dbReference type="ARBA" id="ARBA00022525"/>
    </source>
</evidence>
<dbReference type="PROSITE" id="PS00502">
    <property type="entry name" value="POLYGALACTURONASE"/>
    <property type="match status" value="1"/>
</dbReference>
<evidence type="ECO:0000256" key="9">
    <source>
        <dbReference type="RuleBase" id="RU361169"/>
    </source>
</evidence>
<name>A0A5J5APE9_9ASTE</name>
<evidence type="ECO:0000256" key="7">
    <source>
        <dbReference type="ARBA" id="ARBA00023316"/>
    </source>
</evidence>
<evidence type="ECO:0000256" key="5">
    <source>
        <dbReference type="ARBA" id="ARBA00022801"/>
    </source>
</evidence>
<reference evidence="10 11" key="1">
    <citation type="submission" date="2019-09" db="EMBL/GenBank/DDBJ databases">
        <title>A chromosome-level genome assembly of the Chinese tupelo Nyssa sinensis.</title>
        <authorList>
            <person name="Yang X."/>
            <person name="Kang M."/>
            <person name="Yang Y."/>
            <person name="Xiong H."/>
            <person name="Wang M."/>
            <person name="Zhang Z."/>
            <person name="Wang Z."/>
            <person name="Wu H."/>
            <person name="Ma T."/>
            <person name="Liu J."/>
            <person name="Xi Z."/>
        </authorList>
    </citation>
    <scope>NUCLEOTIDE SEQUENCE [LARGE SCALE GENOMIC DNA]</scope>
    <source>
        <strain evidence="10">J267</strain>
        <tissue evidence="10">Leaf</tissue>
    </source>
</reference>
<evidence type="ECO:0000313" key="10">
    <source>
        <dbReference type="EMBL" id="KAA8532174.1"/>
    </source>
</evidence>
<evidence type="ECO:0000313" key="11">
    <source>
        <dbReference type="Proteomes" id="UP000325577"/>
    </source>
</evidence>
<evidence type="ECO:0000256" key="2">
    <source>
        <dbReference type="ARBA" id="ARBA00008834"/>
    </source>
</evidence>
<keyword evidence="7" id="KW-0961">Cell wall biogenesis/degradation</keyword>
<evidence type="ECO:0008006" key="12">
    <source>
        <dbReference type="Google" id="ProtNLM"/>
    </source>
</evidence>
<evidence type="ECO:0000256" key="3">
    <source>
        <dbReference type="ARBA" id="ARBA00022512"/>
    </source>
</evidence>
<dbReference type="GO" id="GO:0005975">
    <property type="term" value="P:carbohydrate metabolic process"/>
    <property type="evidence" value="ECO:0007669"/>
    <property type="project" value="InterPro"/>
</dbReference>
<dbReference type="AlphaFoldDB" id="A0A5J5APE9"/>
<dbReference type="Gene3D" id="2.160.20.10">
    <property type="entry name" value="Single-stranded right-handed beta-helix, Pectin lyase-like"/>
    <property type="match status" value="1"/>
</dbReference>
<proteinExistence type="inferred from homology"/>
<comment type="subcellular location">
    <subcellularLocation>
        <location evidence="1">Secreted</location>
        <location evidence="1">Cell wall</location>
    </subcellularLocation>
</comment>